<evidence type="ECO:0000313" key="2">
    <source>
        <dbReference type="EMBL" id="MBD8028303.1"/>
    </source>
</evidence>
<feature type="transmembrane region" description="Helical" evidence="1">
    <location>
        <begin position="6"/>
        <end position="29"/>
    </location>
</feature>
<dbReference type="Proteomes" id="UP000640930">
    <property type="component" value="Unassembled WGS sequence"/>
</dbReference>
<keyword evidence="1" id="KW-1133">Transmembrane helix</keyword>
<comment type="caution">
    <text evidence="2">The sequence shown here is derived from an EMBL/GenBank/DDBJ whole genome shotgun (WGS) entry which is preliminary data.</text>
</comment>
<name>A0ABR8XGE0_9BACL</name>
<evidence type="ECO:0000313" key="3">
    <source>
        <dbReference type="Proteomes" id="UP000640930"/>
    </source>
</evidence>
<keyword evidence="3" id="KW-1185">Reference proteome</keyword>
<organism evidence="2 3">
    <name type="scientific">Ureibacillus galli</name>
    <dbReference type="NCBI Taxonomy" id="2762222"/>
    <lineage>
        <taxon>Bacteria</taxon>
        <taxon>Bacillati</taxon>
        <taxon>Bacillota</taxon>
        <taxon>Bacilli</taxon>
        <taxon>Bacillales</taxon>
        <taxon>Caryophanaceae</taxon>
        <taxon>Ureibacillus</taxon>
    </lineage>
</organism>
<gene>
    <name evidence="2" type="ORF">H9636_16800</name>
</gene>
<keyword evidence="1" id="KW-0472">Membrane</keyword>
<accession>A0ABR8XGE0</accession>
<evidence type="ECO:0008006" key="4">
    <source>
        <dbReference type="Google" id="ProtNLM"/>
    </source>
</evidence>
<keyword evidence="1" id="KW-0812">Transmembrane</keyword>
<sequence length="67" mass="7323">MGNNGKVWLMIGGLMIVIGVAFSIFFSIASEKQINQLLKSCENDGGEAIVKKSGFLVTTSYEFECEK</sequence>
<reference evidence="2 3" key="1">
    <citation type="submission" date="2020-08" db="EMBL/GenBank/DDBJ databases">
        <title>A Genomic Blueprint of the Chicken Gut Microbiome.</title>
        <authorList>
            <person name="Gilroy R."/>
            <person name="Ravi A."/>
            <person name="Getino M."/>
            <person name="Pursley I."/>
            <person name="Horton D.L."/>
            <person name="Alikhan N.-F."/>
            <person name="Baker D."/>
            <person name="Gharbi K."/>
            <person name="Hall N."/>
            <person name="Watson M."/>
            <person name="Adriaenssens E.M."/>
            <person name="Foster-Nyarko E."/>
            <person name="Jarju S."/>
            <person name="Secka A."/>
            <person name="Antonio M."/>
            <person name="Oren A."/>
            <person name="Chaudhuri R."/>
            <person name="La Ragione R.M."/>
            <person name="Hildebrand F."/>
            <person name="Pallen M.J."/>
        </authorList>
    </citation>
    <scope>NUCLEOTIDE SEQUENCE [LARGE SCALE GENOMIC DNA]</scope>
    <source>
        <strain evidence="2 3">Re31</strain>
    </source>
</reference>
<dbReference type="RefSeq" id="WP_191708727.1">
    <property type="nucleotide sequence ID" value="NZ_JACSQA010000036.1"/>
</dbReference>
<evidence type="ECO:0000256" key="1">
    <source>
        <dbReference type="SAM" id="Phobius"/>
    </source>
</evidence>
<protein>
    <recommendedName>
        <fullName evidence="4">TMhelix containing protein</fullName>
    </recommendedName>
</protein>
<proteinExistence type="predicted"/>
<dbReference type="EMBL" id="JACSQA010000036">
    <property type="protein sequence ID" value="MBD8028303.1"/>
    <property type="molecule type" value="Genomic_DNA"/>
</dbReference>